<sequence length="56" mass="6975">MILYPSSFKFPLCWLQLEIYLVYIYFIRYYYEIQKINNIVFLKITTKYKPIGIIKQ</sequence>
<evidence type="ECO:0000313" key="3">
    <source>
        <dbReference type="EMBL" id="CAR66635.1"/>
    </source>
</evidence>
<evidence type="ECO:0000313" key="2">
    <source>
        <dbReference type="EMBL" id="CAQ83280.1"/>
    </source>
</evidence>
<dbReference type="Proteomes" id="UP000002747">
    <property type="component" value="Chromosome"/>
</dbReference>
<evidence type="ECO:0000256" key="1">
    <source>
        <dbReference type="SAM" id="Phobius"/>
    </source>
</evidence>
<keyword evidence="1" id="KW-0812">Transmembrane</keyword>
<feature type="transmembrane region" description="Helical" evidence="1">
    <location>
        <begin position="12"/>
        <end position="31"/>
    </location>
</feature>
<organism evidence="3">
    <name type="scientific">Photorhabdus asymbiotica subsp. asymbiotica (strain ATCC 43949 / 3105-77)</name>
    <name type="common">Xenorhabdus luminescens (strain 2)</name>
    <dbReference type="NCBI Taxonomy" id="553480"/>
    <lineage>
        <taxon>Bacteria</taxon>
        <taxon>Pseudomonadati</taxon>
        <taxon>Pseudomonadota</taxon>
        <taxon>Gammaproteobacteria</taxon>
        <taxon>Enterobacterales</taxon>
        <taxon>Morganellaceae</taxon>
        <taxon>Photorhabdus</taxon>
    </lineage>
</organism>
<proteinExistence type="predicted"/>
<reference evidence="3" key="1">
    <citation type="journal article" date="2008" name="Proc. Natl. Acad. Sci. U.S.A.">
        <title>Rapid virulence annotation (RVA): identification of virulence factors using a bacterial genome library and multiple invertebrate hosts.</title>
        <authorList>
            <person name="Waterfield N.R."/>
            <person name="Sanchez-Contreras M."/>
            <person name="Eleftherianos I."/>
            <person name="Dowling A."/>
            <person name="Wilkinson P."/>
            <person name="Parkhill J."/>
            <person name="Thomson N."/>
            <person name="Reynolds S.E."/>
            <person name="Bode H.B."/>
            <person name="Dorus S."/>
            <person name="Ffrench-Constant R.H."/>
        </authorList>
    </citation>
    <scope>NUCLEOTIDE SEQUENCE</scope>
    <source>
        <strain evidence="3">ATCC 43949</strain>
    </source>
</reference>
<gene>
    <name evidence="3" type="primary">hyp7</name>
    <name evidence="2" type="ordered locus">PAU_01188</name>
    <name evidence="3" type="ORF">PA-RVA2-4297</name>
</gene>
<reference evidence="2 4" key="4">
    <citation type="journal article" date="2009" name="BMC Genomics">
        <title>Comparative genomics of the emerging human pathogen Photorhabdus asymbiotica with the insect pathogen Photorhabdus luminescens.</title>
        <authorList>
            <person name="Wilkinson P."/>
            <person name="Waterfield N.R."/>
            <person name="Crossman L."/>
            <person name="Corton C."/>
            <person name="Sanchez-Contreras M."/>
            <person name="Vlisidou I."/>
            <person name="Barron A."/>
            <person name="Bignell A."/>
            <person name="Clark L."/>
            <person name="Ormond D."/>
            <person name="Mayho M."/>
            <person name="Bason N."/>
            <person name="Smith F."/>
            <person name="Simmonds M."/>
            <person name="Churcher C."/>
            <person name="Harris D."/>
            <person name="Thompson N.R."/>
            <person name="Quail M."/>
            <person name="Parkhill J."/>
            <person name="ffrench-Constant R.H."/>
        </authorList>
    </citation>
    <scope>NUCLEOTIDE SEQUENCE [LARGE SCALE GENOMIC DNA]</scope>
    <source>
        <strain evidence="4">ATCC 43949 / 3105-77</strain>
        <strain evidence="2">ATCC43949</strain>
    </source>
</reference>
<reference evidence="3" key="3">
    <citation type="submission" date="2008-09" db="EMBL/GenBank/DDBJ databases">
        <authorList>
            <person name="Thomson N.R."/>
        </authorList>
    </citation>
    <scope>NUCLEOTIDE SEQUENCE</scope>
    <source>
        <strain evidence="3">ATCC 43949</strain>
    </source>
</reference>
<reference evidence="2" key="2">
    <citation type="submission" date="2008-05" db="EMBL/GenBank/DDBJ databases">
        <authorList>
            <person name="Crossman L.C."/>
        </authorList>
    </citation>
    <scope>NUCLEOTIDE SEQUENCE</scope>
    <source>
        <strain evidence="2">ATCC43949</strain>
    </source>
</reference>
<dbReference type="EMBL" id="FM162591">
    <property type="protein sequence ID" value="CAQ83280.1"/>
    <property type="molecule type" value="Genomic_DNA"/>
</dbReference>
<dbReference type="KEGG" id="pay:PAU_01188"/>
<keyword evidence="1" id="KW-1133">Transmembrane helix</keyword>
<evidence type="ECO:0000313" key="4">
    <source>
        <dbReference type="Proteomes" id="UP000002747"/>
    </source>
</evidence>
<protein>
    <submittedName>
        <fullName evidence="3">Uncharacterized protein</fullName>
    </submittedName>
</protein>
<name>B6VKF5_PHOAA</name>
<dbReference type="AlphaFoldDB" id="B6VKF5"/>
<accession>C7BQR4</accession>
<accession>B6VKF5</accession>
<keyword evidence="1" id="KW-0472">Membrane</keyword>
<dbReference type="EMBL" id="FM211044">
    <property type="protein sequence ID" value="CAR66635.1"/>
    <property type="molecule type" value="Genomic_DNA"/>
</dbReference>